<gene>
    <name evidence="1" type="ORF">SLI_5334</name>
</gene>
<accession>A0A7U9DVP1</accession>
<name>A0A7U9DVP1_STRLI</name>
<protein>
    <submittedName>
        <fullName evidence="1">Uncharacterized protein</fullName>
    </submittedName>
</protein>
<dbReference type="AlphaFoldDB" id="A0A7U9DVP1"/>
<reference evidence="2" key="1">
    <citation type="journal article" date="2013" name="Genome Biol. Evol.">
        <title>The genome sequence of Streptomyces lividans 66 reveals a novel tRNA-dependent peptide biosynthetic system within a metal-related genomic island.</title>
        <authorList>
            <person name="Cruz-Morales P."/>
            <person name="Vijgenboom E."/>
            <person name="Iruegas-Bocardo F."/>
            <person name="Girard G."/>
            <person name="Yanez-Guerra L.A."/>
            <person name="Ramos-Aboites H.E."/>
            <person name="Pernodet J.L."/>
            <person name="Anne J."/>
            <person name="van Wezel G.P."/>
            <person name="Barona-Gomez F."/>
        </authorList>
    </citation>
    <scope>NUCLEOTIDE SEQUENCE [LARGE SCALE GENOMIC DNA]</scope>
    <source>
        <strain evidence="2">1326</strain>
    </source>
</reference>
<evidence type="ECO:0000313" key="1">
    <source>
        <dbReference type="EMBL" id="EOY50042.1"/>
    </source>
</evidence>
<sequence>MSPRPSSPVHGPSARAARVSPWLWVLRPMAFQLAPACVPVSPRLSVLRSPAGP</sequence>
<proteinExistence type="predicted"/>
<dbReference type="EMBL" id="CM001889">
    <property type="protein sequence ID" value="EOY50042.1"/>
    <property type="molecule type" value="Genomic_DNA"/>
</dbReference>
<evidence type="ECO:0000313" key="2">
    <source>
        <dbReference type="Proteomes" id="UP000014062"/>
    </source>
</evidence>
<organism evidence="1 2">
    <name type="scientific">Streptomyces lividans 1326</name>
    <dbReference type="NCBI Taxonomy" id="1200984"/>
    <lineage>
        <taxon>Bacteria</taxon>
        <taxon>Bacillati</taxon>
        <taxon>Actinomycetota</taxon>
        <taxon>Actinomycetes</taxon>
        <taxon>Kitasatosporales</taxon>
        <taxon>Streptomycetaceae</taxon>
        <taxon>Streptomyces</taxon>
    </lineage>
</organism>
<dbReference type="Proteomes" id="UP000014062">
    <property type="component" value="Chromosome"/>
</dbReference>